<dbReference type="PANTHER" id="PTHR13947:SF37">
    <property type="entry name" value="LD18367P"/>
    <property type="match status" value="1"/>
</dbReference>
<comment type="caution">
    <text evidence="3">The sequence shown here is derived from an EMBL/GenBank/DDBJ whole genome shotgun (WGS) entry which is preliminary data.</text>
</comment>
<evidence type="ECO:0000259" key="2">
    <source>
        <dbReference type="PROSITE" id="PS51186"/>
    </source>
</evidence>
<dbReference type="AlphaFoldDB" id="A0A4R2P2J7"/>
<protein>
    <submittedName>
        <fullName evidence="3">Acetyltransferase (GNAT) family protein</fullName>
    </submittedName>
</protein>
<dbReference type="PROSITE" id="PS51186">
    <property type="entry name" value="GNAT"/>
    <property type="match status" value="1"/>
</dbReference>
<name>A0A4R2P2J7_9FLAO</name>
<keyword evidence="4" id="KW-1185">Reference proteome</keyword>
<dbReference type="EMBL" id="SLXM01000001">
    <property type="protein sequence ID" value="TCP27925.1"/>
    <property type="molecule type" value="Genomic_DNA"/>
</dbReference>
<dbReference type="GO" id="GO:0008080">
    <property type="term" value="F:N-acetyltransferase activity"/>
    <property type="evidence" value="ECO:0007669"/>
    <property type="project" value="InterPro"/>
</dbReference>
<organism evidence="3 4">
    <name type="scientific">Tenacibaculum skagerrakense</name>
    <dbReference type="NCBI Taxonomy" id="186571"/>
    <lineage>
        <taxon>Bacteria</taxon>
        <taxon>Pseudomonadati</taxon>
        <taxon>Bacteroidota</taxon>
        <taxon>Flavobacteriia</taxon>
        <taxon>Flavobacteriales</taxon>
        <taxon>Flavobacteriaceae</taxon>
        <taxon>Tenacibaculum</taxon>
    </lineage>
</organism>
<evidence type="ECO:0000313" key="3">
    <source>
        <dbReference type="EMBL" id="TCP27925.1"/>
    </source>
</evidence>
<reference evidence="3 4" key="1">
    <citation type="submission" date="2019-03" db="EMBL/GenBank/DDBJ databases">
        <title>Genomic Encyclopedia of Type Strains, Phase IV (KMG-IV): sequencing the most valuable type-strain genomes for metagenomic binning, comparative biology and taxonomic classification.</title>
        <authorList>
            <person name="Goeker M."/>
        </authorList>
    </citation>
    <scope>NUCLEOTIDE SEQUENCE [LARGE SCALE GENOMIC DNA]</scope>
    <source>
        <strain evidence="3 4">DSM 14836</strain>
    </source>
</reference>
<dbReference type="CDD" id="cd04301">
    <property type="entry name" value="NAT_SF"/>
    <property type="match status" value="1"/>
</dbReference>
<keyword evidence="1 3" id="KW-0808">Transferase</keyword>
<dbReference type="OrthoDB" id="9803233at2"/>
<dbReference type="RefSeq" id="WP_132791323.1">
    <property type="nucleotide sequence ID" value="NZ_SLXM01000001.1"/>
</dbReference>
<feature type="domain" description="N-acetyltransferase" evidence="2">
    <location>
        <begin position="1"/>
        <end position="150"/>
    </location>
</feature>
<dbReference type="SUPFAM" id="SSF55729">
    <property type="entry name" value="Acyl-CoA N-acyltransferases (Nat)"/>
    <property type="match status" value="1"/>
</dbReference>
<accession>A0A4R2P2J7</accession>
<dbReference type="InterPro" id="IPR050769">
    <property type="entry name" value="NAT_camello-type"/>
</dbReference>
<proteinExistence type="predicted"/>
<gene>
    <name evidence="3" type="ORF">EV195_10184</name>
</gene>
<dbReference type="PANTHER" id="PTHR13947">
    <property type="entry name" value="GNAT FAMILY N-ACETYLTRANSFERASE"/>
    <property type="match status" value="1"/>
</dbReference>
<dbReference type="InterPro" id="IPR016181">
    <property type="entry name" value="Acyl_CoA_acyltransferase"/>
</dbReference>
<evidence type="ECO:0000256" key="1">
    <source>
        <dbReference type="ARBA" id="ARBA00022679"/>
    </source>
</evidence>
<dbReference type="Gene3D" id="3.40.630.30">
    <property type="match status" value="1"/>
</dbReference>
<dbReference type="Pfam" id="PF00583">
    <property type="entry name" value="Acetyltransf_1"/>
    <property type="match status" value="1"/>
</dbReference>
<sequence length="150" mass="17291">MITFLRTDSKNNDFISLVKELDAFLAVTDGDDHSFYDQYNKLDNIKYVIVAYIDDIPVACGAIKQFDTTTMEVKRMFTSEKSRGKGLASKVLKELEKWAIELSFERCILETGIRQVEAVQLYKKNSYILIENYGQYAGIEESLCFEKKLN</sequence>
<dbReference type="InterPro" id="IPR000182">
    <property type="entry name" value="GNAT_dom"/>
</dbReference>
<dbReference type="Proteomes" id="UP000294564">
    <property type="component" value="Unassembled WGS sequence"/>
</dbReference>
<evidence type="ECO:0000313" key="4">
    <source>
        <dbReference type="Proteomes" id="UP000294564"/>
    </source>
</evidence>